<name>A0A840V6W4_9BACT</name>
<organism evidence="2 3">
    <name type="scientific">Haloferula luteola</name>
    <dbReference type="NCBI Taxonomy" id="595692"/>
    <lineage>
        <taxon>Bacteria</taxon>
        <taxon>Pseudomonadati</taxon>
        <taxon>Verrucomicrobiota</taxon>
        <taxon>Verrucomicrobiia</taxon>
        <taxon>Verrucomicrobiales</taxon>
        <taxon>Verrucomicrobiaceae</taxon>
        <taxon>Haloferula</taxon>
    </lineage>
</organism>
<evidence type="ECO:0000256" key="1">
    <source>
        <dbReference type="SAM" id="MobiDB-lite"/>
    </source>
</evidence>
<evidence type="ECO:0000313" key="2">
    <source>
        <dbReference type="EMBL" id="MBB5351344.1"/>
    </source>
</evidence>
<sequence>MRESDWRVVWDPDGESPWVILDFGDLMPEELAQSLAQTVTVGRFDLAPTGKPAGGGNRIKRLKIGKVTEHGSSAEVLHGWCSAIAADPWGAKKLLKVMPREGAARWFRAALETSDHQVIEFQRTQHTWDFRIGIGLVQAGDGVTIIGGYYNPPTDETPNGTITIEIPSGSGPGGNDYNPGDKVQITGVAGINDGVYTVGGTGNGGAGGQSLEVDADHDEPPVETYEVSGGGQSGTHTVTGAYKIHFVGCSGGAYSYRVQGGAWQSLGSLDANGDGQVTGARSLSFVIYQNWWYSTNTPPVLDPLVIASGNSYANGGPEGSNCTCTVDVGVTVELRKDGEIIDSHQVVIANRASKTYAGGSSNTTTARAGMVLFTLLGAGVEGTDEERDSQRYPTGAPKTISGGTASPMVDA</sequence>
<accession>A0A840V6W4</accession>
<keyword evidence="3" id="KW-1185">Reference proteome</keyword>
<evidence type="ECO:0000313" key="3">
    <source>
        <dbReference type="Proteomes" id="UP000557717"/>
    </source>
</evidence>
<gene>
    <name evidence="2" type="ORF">HNR46_001580</name>
</gene>
<protein>
    <submittedName>
        <fullName evidence="2">Uncharacterized protein</fullName>
    </submittedName>
</protein>
<feature type="region of interest" description="Disordered" evidence="1">
    <location>
        <begin position="382"/>
        <end position="411"/>
    </location>
</feature>
<comment type="caution">
    <text evidence="2">The sequence shown here is derived from an EMBL/GenBank/DDBJ whole genome shotgun (WGS) entry which is preliminary data.</text>
</comment>
<proteinExistence type="predicted"/>
<dbReference type="Proteomes" id="UP000557717">
    <property type="component" value="Unassembled WGS sequence"/>
</dbReference>
<dbReference type="AlphaFoldDB" id="A0A840V6W4"/>
<reference evidence="2 3" key="1">
    <citation type="submission" date="2020-08" db="EMBL/GenBank/DDBJ databases">
        <title>Genomic Encyclopedia of Type Strains, Phase IV (KMG-IV): sequencing the most valuable type-strain genomes for metagenomic binning, comparative biology and taxonomic classification.</title>
        <authorList>
            <person name="Goeker M."/>
        </authorList>
    </citation>
    <scope>NUCLEOTIDE SEQUENCE [LARGE SCALE GENOMIC DNA]</scope>
    <source>
        <strain evidence="2 3">YC6886</strain>
    </source>
</reference>
<dbReference type="EMBL" id="JACHFD010000006">
    <property type="protein sequence ID" value="MBB5351344.1"/>
    <property type="molecule type" value="Genomic_DNA"/>
</dbReference>
<dbReference type="RefSeq" id="WP_184017430.1">
    <property type="nucleotide sequence ID" value="NZ_JACHFD010000006.1"/>
</dbReference>